<keyword evidence="3" id="KW-0256">Endoplasmic reticulum</keyword>
<evidence type="ECO:0000256" key="4">
    <source>
        <dbReference type="ARBA" id="ARBA00022989"/>
    </source>
</evidence>
<dbReference type="Pfam" id="PF11712">
    <property type="entry name" value="Vma12"/>
    <property type="match status" value="1"/>
</dbReference>
<gene>
    <name evidence="7" type="primary">VPH2</name>
    <name evidence="7" type="ORF">C6P40_000761</name>
</gene>
<organism evidence="7 8">
    <name type="scientific">Pichia californica</name>
    <dbReference type="NCBI Taxonomy" id="460514"/>
    <lineage>
        <taxon>Eukaryota</taxon>
        <taxon>Fungi</taxon>
        <taxon>Dikarya</taxon>
        <taxon>Ascomycota</taxon>
        <taxon>Saccharomycotina</taxon>
        <taxon>Pichiomycetes</taxon>
        <taxon>Pichiales</taxon>
        <taxon>Pichiaceae</taxon>
        <taxon>Pichia</taxon>
    </lineage>
</organism>
<feature type="transmembrane region" description="Helical" evidence="6">
    <location>
        <begin position="144"/>
        <end position="162"/>
    </location>
</feature>
<dbReference type="AlphaFoldDB" id="A0A9P6WK29"/>
<dbReference type="Proteomes" id="UP000697127">
    <property type="component" value="Unassembled WGS sequence"/>
</dbReference>
<dbReference type="GO" id="GO:0070072">
    <property type="term" value="P:vacuolar proton-transporting V-type ATPase complex assembly"/>
    <property type="evidence" value="ECO:0007669"/>
    <property type="project" value="InterPro"/>
</dbReference>
<keyword evidence="4 6" id="KW-1133">Transmembrane helix</keyword>
<evidence type="ECO:0000256" key="5">
    <source>
        <dbReference type="ARBA" id="ARBA00023136"/>
    </source>
</evidence>
<keyword evidence="8" id="KW-1185">Reference proteome</keyword>
<proteinExistence type="predicted"/>
<evidence type="ECO:0000313" key="8">
    <source>
        <dbReference type="Proteomes" id="UP000697127"/>
    </source>
</evidence>
<dbReference type="EMBL" id="PUHW01000138">
    <property type="protein sequence ID" value="KAG0688605.1"/>
    <property type="molecule type" value="Genomic_DNA"/>
</dbReference>
<dbReference type="GO" id="GO:0005789">
    <property type="term" value="C:endoplasmic reticulum membrane"/>
    <property type="evidence" value="ECO:0007669"/>
    <property type="project" value="UniProtKB-SubCell"/>
</dbReference>
<dbReference type="PANTHER" id="PTHR31394">
    <property type="entry name" value="TRANSMEMBRANE PROTEIN 199"/>
    <property type="match status" value="1"/>
</dbReference>
<protein>
    <submittedName>
        <fullName evidence="7">Vacuolar ATPase assembly integral membrane protein</fullName>
    </submittedName>
</protein>
<comment type="subcellular location">
    <subcellularLocation>
        <location evidence="1">Endoplasmic reticulum membrane</location>
        <topology evidence="1">Multi-pass membrane protein</topology>
    </subcellularLocation>
</comment>
<evidence type="ECO:0000256" key="6">
    <source>
        <dbReference type="SAM" id="Phobius"/>
    </source>
</evidence>
<evidence type="ECO:0000256" key="1">
    <source>
        <dbReference type="ARBA" id="ARBA00004477"/>
    </source>
</evidence>
<feature type="transmembrane region" description="Helical" evidence="6">
    <location>
        <begin position="182"/>
        <end position="204"/>
    </location>
</feature>
<dbReference type="PANTHER" id="PTHR31394:SF1">
    <property type="entry name" value="TRANSMEMBRANE PROTEIN 199"/>
    <property type="match status" value="1"/>
</dbReference>
<evidence type="ECO:0000313" key="7">
    <source>
        <dbReference type="EMBL" id="KAG0688605.1"/>
    </source>
</evidence>
<comment type="caution">
    <text evidence="7">The sequence shown here is derived from an EMBL/GenBank/DDBJ whole genome shotgun (WGS) entry which is preliminary data.</text>
</comment>
<accession>A0A9P6WK29</accession>
<name>A0A9P6WK29_9ASCO</name>
<evidence type="ECO:0000256" key="3">
    <source>
        <dbReference type="ARBA" id="ARBA00022824"/>
    </source>
</evidence>
<evidence type="ECO:0000256" key="2">
    <source>
        <dbReference type="ARBA" id="ARBA00022692"/>
    </source>
</evidence>
<sequence length="264" mass="30007">MNYKFGEKVKALVEASGIEKSDKDAILGLKRITYEEFYQAYKMHKDYQKKSIMYYMSDMKPIFDLYDDSKMEKEVKSEGYVKLMNQLRSEEKEREYRTLLKRNTTKMASVGVDGIGSYTFIKDRENTESHVDGINAVKEIKHQLTTIVNIMITVLSVGYAVWYWSGSSMGLSESSNGNGIRILMSLVGSLLVLVAEVVVFGGYLRKVEEARDKEKKVVENRKVVETIVITGKSGKKGTTGEIKSIMKNVNSKKERAKSKKKAIK</sequence>
<keyword evidence="2 6" id="KW-0812">Transmembrane</keyword>
<reference evidence="7" key="1">
    <citation type="submission" date="2020-11" db="EMBL/GenBank/DDBJ databases">
        <title>Kefir isolates.</title>
        <authorList>
            <person name="Marcisauskas S."/>
            <person name="Kim Y."/>
            <person name="Blasche S."/>
        </authorList>
    </citation>
    <scope>NUCLEOTIDE SEQUENCE</scope>
    <source>
        <strain evidence="7">Olga-1</strain>
    </source>
</reference>
<keyword evidence="5 6" id="KW-0472">Membrane</keyword>
<dbReference type="InterPro" id="IPR021013">
    <property type="entry name" value="ATPase_Vma12"/>
</dbReference>